<dbReference type="EMBL" id="DVMQ01000015">
    <property type="protein sequence ID" value="HIU24243.1"/>
    <property type="molecule type" value="Genomic_DNA"/>
</dbReference>
<comment type="catalytic activity">
    <reaction evidence="7">
        <text>RNA(n) + a ribonucleoside 5'-triphosphate = RNA(n+1) + diphosphate</text>
        <dbReference type="Rhea" id="RHEA:21248"/>
        <dbReference type="Rhea" id="RHEA-COMP:14527"/>
        <dbReference type="Rhea" id="RHEA-COMP:17342"/>
        <dbReference type="ChEBI" id="CHEBI:33019"/>
        <dbReference type="ChEBI" id="CHEBI:61557"/>
        <dbReference type="ChEBI" id="CHEBI:140395"/>
        <dbReference type="EC" id="2.7.7.6"/>
    </reaction>
</comment>
<sequence length="93" mass="10366">MSIIKPEIDNLLERTEHNPFLLCSIASKRACDINNMLRGQHLRVTAIQPVDDITTIVSGKDPVTIAMDEIENDTLGFVKEDFDEAIRGNNNIG</sequence>
<dbReference type="InterPro" id="IPR036161">
    <property type="entry name" value="RPB6/omega-like_sf"/>
</dbReference>
<dbReference type="Gene3D" id="3.90.940.10">
    <property type="match status" value="1"/>
</dbReference>
<keyword evidence="4 8" id="KW-0240">DNA-directed RNA polymerase</keyword>
<dbReference type="AlphaFoldDB" id="A0A9D1HZ46"/>
<evidence type="ECO:0000256" key="2">
    <source>
        <dbReference type="ARBA" id="ARBA00012418"/>
    </source>
</evidence>
<keyword evidence="8" id="KW-0808">Transferase</keyword>
<dbReference type="InterPro" id="IPR006110">
    <property type="entry name" value="Pol_omega/Rpo6/RPB6"/>
</dbReference>
<keyword evidence="8" id="KW-0548">Nucleotidyltransferase</keyword>
<evidence type="ECO:0000313" key="9">
    <source>
        <dbReference type="Proteomes" id="UP000824078"/>
    </source>
</evidence>
<dbReference type="GO" id="GO:0006351">
    <property type="term" value="P:DNA-templated transcription"/>
    <property type="evidence" value="ECO:0007669"/>
    <property type="project" value="InterPro"/>
</dbReference>
<dbReference type="EC" id="2.7.7.6" evidence="2"/>
<dbReference type="GO" id="GO:0003677">
    <property type="term" value="F:DNA binding"/>
    <property type="evidence" value="ECO:0007669"/>
    <property type="project" value="InterPro"/>
</dbReference>
<keyword evidence="5" id="KW-0804">Transcription</keyword>
<dbReference type="SMART" id="SM01409">
    <property type="entry name" value="RNA_pol_Rpb6"/>
    <property type="match status" value="1"/>
</dbReference>
<dbReference type="NCBIfam" id="NF001589">
    <property type="entry name" value="PRK00392.8-6"/>
    <property type="match status" value="1"/>
</dbReference>
<proteinExistence type="inferred from homology"/>
<evidence type="ECO:0000256" key="7">
    <source>
        <dbReference type="ARBA" id="ARBA00048552"/>
    </source>
</evidence>
<reference evidence="8" key="2">
    <citation type="journal article" date="2021" name="PeerJ">
        <title>Extensive microbial diversity within the chicken gut microbiome revealed by metagenomics and culture.</title>
        <authorList>
            <person name="Gilroy R."/>
            <person name="Ravi A."/>
            <person name="Getino M."/>
            <person name="Pursley I."/>
            <person name="Horton D.L."/>
            <person name="Alikhan N.F."/>
            <person name="Baker D."/>
            <person name="Gharbi K."/>
            <person name="Hall N."/>
            <person name="Watson M."/>
            <person name="Adriaenssens E.M."/>
            <person name="Foster-Nyarko E."/>
            <person name="Jarju S."/>
            <person name="Secka A."/>
            <person name="Antonio M."/>
            <person name="Oren A."/>
            <person name="Chaudhuri R.R."/>
            <person name="La Ragione R."/>
            <person name="Hildebrand F."/>
            <person name="Pallen M.J."/>
        </authorList>
    </citation>
    <scope>NUCLEOTIDE SEQUENCE</scope>
    <source>
        <strain evidence="8">ChiHjej12B11-29160</strain>
    </source>
</reference>
<comment type="similarity">
    <text evidence="1">Belongs to the RNA polymerase subunit omega family.</text>
</comment>
<evidence type="ECO:0000313" key="8">
    <source>
        <dbReference type="EMBL" id="HIU24243.1"/>
    </source>
</evidence>
<evidence type="ECO:0000256" key="5">
    <source>
        <dbReference type="ARBA" id="ARBA00023163"/>
    </source>
</evidence>
<protein>
    <recommendedName>
        <fullName evidence="3">DNA-directed RNA polymerase subunit omega</fullName>
        <ecNumber evidence="2">2.7.7.6</ecNumber>
    </recommendedName>
    <alternativeName>
        <fullName evidence="6">Transcriptase subunit omega</fullName>
    </alternativeName>
</protein>
<evidence type="ECO:0000256" key="4">
    <source>
        <dbReference type="ARBA" id="ARBA00022478"/>
    </source>
</evidence>
<evidence type="ECO:0000256" key="1">
    <source>
        <dbReference type="ARBA" id="ARBA00006711"/>
    </source>
</evidence>
<name>A0A9D1HZ46_9ACTN</name>
<organism evidence="8 9">
    <name type="scientific">Candidatus Coprovicinus avistercoris</name>
    <dbReference type="NCBI Taxonomy" id="2840754"/>
    <lineage>
        <taxon>Bacteria</taxon>
        <taxon>Bacillati</taxon>
        <taxon>Actinomycetota</taxon>
        <taxon>Coriobacteriia</taxon>
        <taxon>Coriobacteriales</taxon>
        <taxon>Coriobacteriaceae</taxon>
        <taxon>Coriobacteriaceae incertae sedis</taxon>
        <taxon>Candidatus Coprovicinus</taxon>
    </lineage>
</organism>
<reference evidence="8" key="1">
    <citation type="submission" date="2020-10" db="EMBL/GenBank/DDBJ databases">
        <authorList>
            <person name="Gilroy R."/>
        </authorList>
    </citation>
    <scope>NUCLEOTIDE SEQUENCE</scope>
    <source>
        <strain evidence="8">ChiHjej12B11-29160</strain>
    </source>
</reference>
<dbReference type="GO" id="GO:0000428">
    <property type="term" value="C:DNA-directed RNA polymerase complex"/>
    <property type="evidence" value="ECO:0007669"/>
    <property type="project" value="UniProtKB-KW"/>
</dbReference>
<evidence type="ECO:0000256" key="3">
    <source>
        <dbReference type="ARBA" id="ARBA00013725"/>
    </source>
</evidence>
<dbReference type="GO" id="GO:0003899">
    <property type="term" value="F:DNA-directed RNA polymerase activity"/>
    <property type="evidence" value="ECO:0007669"/>
    <property type="project" value="UniProtKB-EC"/>
</dbReference>
<accession>A0A9D1HZ46</accession>
<dbReference type="Proteomes" id="UP000824078">
    <property type="component" value="Unassembled WGS sequence"/>
</dbReference>
<comment type="caution">
    <text evidence="8">The sequence shown here is derived from an EMBL/GenBank/DDBJ whole genome shotgun (WGS) entry which is preliminary data.</text>
</comment>
<evidence type="ECO:0000256" key="6">
    <source>
        <dbReference type="ARBA" id="ARBA00029924"/>
    </source>
</evidence>
<dbReference type="SUPFAM" id="SSF63562">
    <property type="entry name" value="RPB6/omega subunit-like"/>
    <property type="match status" value="1"/>
</dbReference>
<gene>
    <name evidence="8" type="ORF">IAD17_04920</name>
</gene>